<reference evidence="1 2" key="1">
    <citation type="submission" date="2012-04" db="EMBL/GenBank/DDBJ databases">
        <authorList>
            <person name="Weinstock G."/>
            <person name="Sodergren E."/>
            <person name="Lobos E.A."/>
            <person name="Fulton L."/>
            <person name="Fulton R."/>
            <person name="Courtney L."/>
            <person name="Fronick C."/>
            <person name="O'Laughlin M."/>
            <person name="Godfrey J."/>
            <person name="Wilson R.M."/>
            <person name="Miner T."/>
            <person name="Farmer C."/>
            <person name="Delehaunty K."/>
            <person name="Cordes M."/>
            <person name="Minx P."/>
            <person name="Tomlinson C."/>
            <person name="Chen J."/>
            <person name="Wollam A."/>
            <person name="Pepin K.H."/>
            <person name="Bhonagiri V."/>
            <person name="Zhang X."/>
            <person name="Suruliraj S."/>
            <person name="Warren W."/>
            <person name="Mitreva M."/>
            <person name="Mardis E.R."/>
            <person name="Wilson R.K."/>
        </authorList>
    </citation>
    <scope>NUCLEOTIDE SEQUENCE [LARGE SCALE GENOMIC DNA]</scope>
    <source>
        <strain evidence="1 2">ERV63</strain>
    </source>
</reference>
<evidence type="ECO:0008006" key="3">
    <source>
        <dbReference type="Google" id="ProtNLM"/>
    </source>
</evidence>
<dbReference type="EMBL" id="ALZR01000008">
    <property type="protein sequence ID" value="EJV21044.1"/>
    <property type="molecule type" value="Genomic_DNA"/>
</dbReference>
<protein>
    <recommendedName>
        <fullName evidence="3">Restriction alleviation protein, Lar family</fullName>
    </recommendedName>
</protein>
<evidence type="ECO:0000313" key="1">
    <source>
        <dbReference type="EMBL" id="EJV21044.1"/>
    </source>
</evidence>
<accession>A0AAV3GPW4</accession>
<dbReference type="Proteomes" id="UP000004117">
    <property type="component" value="Unassembled WGS sequence"/>
</dbReference>
<proteinExistence type="predicted"/>
<dbReference type="AlphaFoldDB" id="A0AAV3GPW4"/>
<organism evidence="1 2">
    <name type="scientific">Enterococcus faecalis ERV63</name>
    <dbReference type="NCBI Taxonomy" id="1134793"/>
    <lineage>
        <taxon>Bacteria</taxon>
        <taxon>Bacillati</taxon>
        <taxon>Bacillota</taxon>
        <taxon>Bacilli</taxon>
        <taxon>Lactobacillales</taxon>
        <taxon>Enterococcaceae</taxon>
        <taxon>Enterococcus</taxon>
    </lineage>
</organism>
<gene>
    <name evidence="1" type="ORF">HMPREF1336_00042</name>
</gene>
<evidence type="ECO:0000313" key="2">
    <source>
        <dbReference type="Proteomes" id="UP000004117"/>
    </source>
</evidence>
<dbReference type="RefSeq" id="WP_002417546.1">
    <property type="nucleotide sequence ID" value="NZ_JH805671.1"/>
</dbReference>
<comment type="caution">
    <text evidence="1">The sequence shown here is derived from an EMBL/GenBank/DDBJ whole genome shotgun (WGS) entry which is preliminary data.</text>
</comment>
<name>A0AAV3GPW4_ENTFL</name>
<dbReference type="Pfam" id="PF14354">
    <property type="entry name" value="Lar_restr_allev"/>
    <property type="match status" value="1"/>
</dbReference>
<sequence length="148" mass="17059">MSEIHIKPCPFCGSENISFNAFSISSDAYVLCEQCNASIEISVPWDDMDEKEHDKVCFEKLLVLWNKRASKSNQPELNENQQIVLDWLKESCKLHGLREVIEIMGFLLTTGGKMKYKQVAYAYGDLNDDELKQVLQAFSQWAFEQEVK</sequence>